<comment type="caution">
    <text evidence="1">The sequence shown here is derived from an EMBL/GenBank/DDBJ whole genome shotgun (WGS) entry which is preliminary data.</text>
</comment>
<sequence>MSSPVTFATFRNPVHIPCGIRAPSIGLCTTITLDNWEYRAIPEQWNAKNPRQLESWTTLEHWKHWTTLYNTETLNRLECRILDDTGMLEYWTTLKNNRILATGILDILVTLAQNWNAEYWKAFEH</sequence>
<dbReference type="EMBL" id="PQFF01000017">
    <property type="protein sequence ID" value="RHZ88930.1"/>
    <property type="molecule type" value="Genomic_DNA"/>
</dbReference>
<evidence type="ECO:0000313" key="1">
    <source>
        <dbReference type="EMBL" id="RHZ88930.1"/>
    </source>
</evidence>
<accession>A0A397JWV4</accession>
<proteinExistence type="predicted"/>
<dbReference type="Proteomes" id="UP000266861">
    <property type="component" value="Unassembled WGS sequence"/>
</dbReference>
<reference evidence="1 2" key="1">
    <citation type="submission" date="2018-08" db="EMBL/GenBank/DDBJ databases">
        <title>Genome and evolution of the arbuscular mycorrhizal fungus Diversispora epigaea (formerly Glomus versiforme) and its bacterial endosymbionts.</title>
        <authorList>
            <person name="Sun X."/>
            <person name="Fei Z."/>
            <person name="Harrison M."/>
        </authorList>
    </citation>
    <scope>NUCLEOTIDE SEQUENCE [LARGE SCALE GENOMIC DNA]</scope>
    <source>
        <strain evidence="1 2">IT104</strain>
    </source>
</reference>
<gene>
    <name evidence="1" type="ORF">Glove_19g77</name>
</gene>
<keyword evidence="2" id="KW-1185">Reference proteome</keyword>
<dbReference type="AlphaFoldDB" id="A0A397JWV4"/>
<evidence type="ECO:0000313" key="2">
    <source>
        <dbReference type="Proteomes" id="UP000266861"/>
    </source>
</evidence>
<organism evidence="1 2">
    <name type="scientific">Diversispora epigaea</name>
    <dbReference type="NCBI Taxonomy" id="1348612"/>
    <lineage>
        <taxon>Eukaryota</taxon>
        <taxon>Fungi</taxon>
        <taxon>Fungi incertae sedis</taxon>
        <taxon>Mucoromycota</taxon>
        <taxon>Glomeromycotina</taxon>
        <taxon>Glomeromycetes</taxon>
        <taxon>Diversisporales</taxon>
        <taxon>Diversisporaceae</taxon>
        <taxon>Diversispora</taxon>
    </lineage>
</organism>
<protein>
    <submittedName>
        <fullName evidence="1">Uncharacterized protein</fullName>
    </submittedName>
</protein>
<name>A0A397JWV4_9GLOM</name>